<dbReference type="OMA" id="FKGYYPA"/>
<evidence type="ECO:0000256" key="3">
    <source>
        <dbReference type="SAM" id="SignalP"/>
    </source>
</evidence>
<keyword evidence="2" id="KW-0812">Transmembrane</keyword>
<evidence type="ECO:0000256" key="2">
    <source>
        <dbReference type="SAM" id="Phobius"/>
    </source>
</evidence>
<name>A0A8H5ZPX2_COCSA</name>
<reference evidence="5" key="1">
    <citation type="submission" date="2019-11" db="EMBL/GenBank/DDBJ databases">
        <title>Bipolaris sorokiniana Genome sequencing.</title>
        <authorList>
            <person name="Wang H."/>
        </authorList>
    </citation>
    <scope>NUCLEOTIDE SEQUENCE</scope>
</reference>
<dbReference type="EMBL" id="WNKQ01000004">
    <property type="protein sequence ID" value="KAF5851698.1"/>
    <property type="molecule type" value="Genomic_DNA"/>
</dbReference>
<feature type="domain" description="FAS1" evidence="4">
    <location>
        <begin position="179"/>
        <end position="316"/>
    </location>
</feature>
<dbReference type="AlphaFoldDB" id="A0A8H5ZPX2"/>
<evidence type="ECO:0000313" key="5">
    <source>
        <dbReference type="EMBL" id="KAF5851698.1"/>
    </source>
</evidence>
<dbReference type="Gene3D" id="2.30.180.10">
    <property type="entry name" value="FAS1 domain"/>
    <property type="match status" value="2"/>
</dbReference>
<dbReference type="InterPro" id="IPR050904">
    <property type="entry name" value="Adhesion/Biosynth-related"/>
</dbReference>
<evidence type="ECO:0000256" key="1">
    <source>
        <dbReference type="SAM" id="MobiDB-lite"/>
    </source>
</evidence>
<dbReference type="GO" id="GO:0016236">
    <property type="term" value="P:macroautophagy"/>
    <property type="evidence" value="ECO:0007669"/>
    <property type="project" value="TreeGrafter"/>
</dbReference>
<proteinExistence type="predicted"/>
<evidence type="ECO:0000259" key="4">
    <source>
        <dbReference type="PROSITE" id="PS50213"/>
    </source>
</evidence>
<dbReference type="SUPFAM" id="SSF82153">
    <property type="entry name" value="FAS1 domain"/>
    <property type="match status" value="2"/>
</dbReference>
<evidence type="ECO:0000313" key="6">
    <source>
        <dbReference type="Proteomes" id="UP000624244"/>
    </source>
</evidence>
<keyword evidence="2" id="KW-0472">Membrane</keyword>
<feature type="region of interest" description="Disordered" evidence="1">
    <location>
        <begin position="383"/>
        <end position="404"/>
    </location>
</feature>
<dbReference type="SMART" id="SM00554">
    <property type="entry name" value="FAS1"/>
    <property type="match status" value="2"/>
</dbReference>
<dbReference type="InterPro" id="IPR036378">
    <property type="entry name" value="FAS1_dom_sf"/>
</dbReference>
<keyword evidence="3" id="KW-0732">Signal</keyword>
<protein>
    <recommendedName>
        <fullName evidence="4">FAS1 domain-containing protein</fullName>
    </recommendedName>
</protein>
<comment type="caution">
    <text evidence="5">The sequence shown here is derived from an EMBL/GenBank/DDBJ whole genome shotgun (WGS) entry which is preliminary data.</text>
</comment>
<dbReference type="InterPro" id="IPR000782">
    <property type="entry name" value="FAS1_domain"/>
</dbReference>
<accession>A0A8H5ZPX2</accession>
<organism evidence="5 6">
    <name type="scientific">Cochliobolus sativus</name>
    <name type="common">Common root rot and spot blotch fungus</name>
    <name type="synonym">Bipolaris sorokiniana</name>
    <dbReference type="NCBI Taxonomy" id="45130"/>
    <lineage>
        <taxon>Eukaryota</taxon>
        <taxon>Fungi</taxon>
        <taxon>Dikarya</taxon>
        <taxon>Ascomycota</taxon>
        <taxon>Pezizomycotina</taxon>
        <taxon>Dothideomycetes</taxon>
        <taxon>Pleosporomycetidae</taxon>
        <taxon>Pleosporales</taxon>
        <taxon>Pleosporineae</taxon>
        <taxon>Pleosporaceae</taxon>
        <taxon>Bipolaris</taxon>
    </lineage>
</organism>
<feature type="chain" id="PRO_5034868368" description="FAS1 domain-containing protein" evidence="3">
    <location>
        <begin position="19"/>
        <end position="443"/>
    </location>
</feature>
<feature type="signal peptide" evidence="3">
    <location>
        <begin position="1"/>
        <end position="18"/>
    </location>
</feature>
<sequence>MRSSRIWASALTLSTTLAQGDLAALLSSQPDLSELLTLVSLIDGLAPTLSSATNITIFAPTNAAFAAVPRDIPEGQAIEFKNDTAAIGALLANHVFKGVYPAEVIGEIPTFAQTLLNGSYVNAIQPFSDFTGGAYNGLVKNGEEVCVLSGEQTVSTVTEADIKLGEGITIHKVDTVLSFGAPFQLFTYRAGYTAMNSALQAAQLAIDFGLNGPDQVGLNISDFTIFVPDNAAFENIGSILATADKETLQTVLKHHIIPKNVIFSPSLGNVTVKSMADEDLVFTVLPDGSAWVNGAKITFVNTILYNGVAHVIDGVLNPLAPFDRASLHPEAPAAERTAFLSATRVSPLPIPSASLAFFGDAMTYTTTPELLKTLAPLAVPTPTSASAATTSSSPSMVTSVGVSGTATGTSPPMEMFTGAAAGGLAPAAGMAVVGAAGLAAMFF</sequence>
<dbReference type="Pfam" id="PF02469">
    <property type="entry name" value="Fasciclin"/>
    <property type="match status" value="2"/>
</dbReference>
<dbReference type="PANTHER" id="PTHR10900:SF77">
    <property type="entry name" value="FI19380P1"/>
    <property type="match status" value="1"/>
</dbReference>
<keyword evidence="2" id="KW-1133">Transmembrane helix</keyword>
<gene>
    <name evidence="5" type="ORF">GGP41_000468</name>
</gene>
<dbReference type="GO" id="GO:0000329">
    <property type="term" value="C:fungal-type vacuole membrane"/>
    <property type="evidence" value="ECO:0007669"/>
    <property type="project" value="TreeGrafter"/>
</dbReference>
<dbReference type="PANTHER" id="PTHR10900">
    <property type="entry name" value="PERIOSTIN-RELATED"/>
    <property type="match status" value="1"/>
</dbReference>
<feature type="domain" description="FAS1" evidence="4">
    <location>
        <begin position="19"/>
        <end position="177"/>
    </location>
</feature>
<feature type="transmembrane region" description="Helical" evidence="2">
    <location>
        <begin position="419"/>
        <end position="442"/>
    </location>
</feature>
<dbReference type="PROSITE" id="PS50213">
    <property type="entry name" value="FAS1"/>
    <property type="match status" value="2"/>
</dbReference>
<dbReference type="Proteomes" id="UP000624244">
    <property type="component" value="Unassembled WGS sequence"/>
</dbReference>